<dbReference type="EMBL" id="CP009513">
    <property type="protein sequence ID" value="AKB66934.1"/>
    <property type="molecule type" value="Genomic_DNA"/>
</dbReference>
<keyword evidence="1" id="KW-0812">Transmembrane</keyword>
<dbReference type="HOGENOM" id="CLU_2581458_0_0_2"/>
<evidence type="ECO:0000313" key="3">
    <source>
        <dbReference type="Proteomes" id="UP000033063"/>
    </source>
</evidence>
<protein>
    <submittedName>
        <fullName evidence="2">Uncharacterized protein</fullName>
    </submittedName>
</protein>
<evidence type="ECO:0000313" key="2">
    <source>
        <dbReference type="EMBL" id="AKB66934.1"/>
    </source>
</evidence>
<dbReference type="Proteomes" id="UP000033063">
    <property type="component" value="Chromosome"/>
</dbReference>
<feature type="transmembrane region" description="Helical" evidence="1">
    <location>
        <begin position="9"/>
        <end position="26"/>
    </location>
</feature>
<keyword evidence="1" id="KW-1133">Transmembrane helix</keyword>
<keyword evidence="1" id="KW-0472">Membrane</keyword>
<dbReference type="PATRIC" id="fig|1434114.4.peg.486"/>
<name>A0A0E3WNN1_METMZ</name>
<reference evidence="2 3" key="1">
    <citation type="submission" date="2014-07" db="EMBL/GenBank/DDBJ databases">
        <title>Methanogenic archaea and the global carbon cycle.</title>
        <authorList>
            <person name="Henriksen J.R."/>
            <person name="Luke J."/>
            <person name="Reinhart S."/>
            <person name="Benedict M.N."/>
            <person name="Youngblut N.D."/>
            <person name="Metcalf M.E."/>
            <person name="Whitaker R.J."/>
            <person name="Metcalf W.W."/>
        </authorList>
    </citation>
    <scope>NUCLEOTIDE SEQUENCE [LARGE SCALE GENOMIC DNA]</scope>
    <source>
        <strain evidence="2 3">LYC</strain>
    </source>
</reference>
<dbReference type="AlphaFoldDB" id="A0A0E3WNN1"/>
<evidence type="ECO:0000256" key="1">
    <source>
        <dbReference type="SAM" id="Phobius"/>
    </source>
</evidence>
<accession>A0A0E3WNN1</accession>
<proteinExistence type="predicted"/>
<gene>
    <name evidence="2" type="ORF">MSMAL_0391</name>
</gene>
<feature type="transmembrane region" description="Helical" evidence="1">
    <location>
        <begin position="32"/>
        <end position="53"/>
    </location>
</feature>
<sequence>MRKKGSKTALDMFFLTFFLLFSYFFSEAVKNLLFRFFCIFSDFFIKSNFLIFFSDKLSFPFLLYANKPEVKCIYFLLYFL</sequence>
<organism evidence="2 3">
    <name type="scientific">Methanosarcina mazei LYC</name>
    <dbReference type="NCBI Taxonomy" id="1434114"/>
    <lineage>
        <taxon>Archaea</taxon>
        <taxon>Methanobacteriati</taxon>
        <taxon>Methanobacteriota</taxon>
        <taxon>Stenosarchaea group</taxon>
        <taxon>Methanomicrobia</taxon>
        <taxon>Methanosarcinales</taxon>
        <taxon>Methanosarcinaceae</taxon>
        <taxon>Methanosarcina</taxon>
    </lineage>
</organism>